<feature type="domain" description="Core" evidence="1">
    <location>
        <begin position="1"/>
        <end position="97"/>
    </location>
</feature>
<proteinExistence type="predicted"/>
<reference evidence="3" key="1">
    <citation type="journal article" date="2019" name="Int. J. Syst. Evol. Microbiol.">
        <title>The Global Catalogue of Microorganisms (GCM) 10K type strain sequencing project: providing services to taxonomists for standard genome sequencing and annotation.</title>
        <authorList>
            <consortium name="The Broad Institute Genomics Platform"/>
            <consortium name="The Broad Institute Genome Sequencing Center for Infectious Disease"/>
            <person name="Wu L."/>
            <person name="Ma J."/>
        </authorList>
    </citation>
    <scope>NUCLEOTIDE SEQUENCE [LARGE SCALE GENOMIC DNA]</scope>
    <source>
        <strain evidence="3">IBRC-M 10813</strain>
    </source>
</reference>
<gene>
    <name evidence="2" type="ORF">ACFOUO_05920</name>
</gene>
<keyword evidence="3" id="KW-1185">Reference proteome</keyword>
<dbReference type="Proteomes" id="UP001595843">
    <property type="component" value="Unassembled WGS sequence"/>
</dbReference>
<name>A0ABV8JHS1_9BACL</name>
<evidence type="ECO:0000313" key="3">
    <source>
        <dbReference type="Proteomes" id="UP001595843"/>
    </source>
</evidence>
<dbReference type="InterPro" id="IPR000361">
    <property type="entry name" value="ATAP_core_dom"/>
</dbReference>
<comment type="caution">
    <text evidence="2">The sequence shown here is derived from an EMBL/GenBank/DDBJ whole genome shotgun (WGS) entry which is preliminary data.</text>
</comment>
<protein>
    <submittedName>
        <fullName evidence="2">Iron-sulfur cluster biosynthesis family protein</fullName>
    </submittedName>
</protein>
<dbReference type="EMBL" id="JBHSAP010000007">
    <property type="protein sequence ID" value="MFC4076347.1"/>
    <property type="molecule type" value="Genomic_DNA"/>
</dbReference>
<dbReference type="Pfam" id="PF01521">
    <property type="entry name" value="Fe-S_biosyn"/>
    <property type="match status" value="1"/>
</dbReference>
<evidence type="ECO:0000259" key="1">
    <source>
        <dbReference type="Pfam" id="PF01521"/>
    </source>
</evidence>
<organism evidence="2 3">
    <name type="scientific">Salinithrix halophila</name>
    <dbReference type="NCBI Taxonomy" id="1485204"/>
    <lineage>
        <taxon>Bacteria</taxon>
        <taxon>Bacillati</taxon>
        <taxon>Bacillota</taxon>
        <taxon>Bacilli</taxon>
        <taxon>Bacillales</taxon>
        <taxon>Thermoactinomycetaceae</taxon>
        <taxon>Salinithrix</taxon>
    </lineage>
</organism>
<dbReference type="Gene3D" id="2.60.300.12">
    <property type="entry name" value="HesB-like domain"/>
    <property type="match status" value="1"/>
</dbReference>
<dbReference type="SUPFAM" id="SSF89360">
    <property type="entry name" value="HesB-like domain"/>
    <property type="match status" value="1"/>
</dbReference>
<dbReference type="RefSeq" id="WP_380703112.1">
    <property type="nucleotide sequence ID" value="NZ_JBHSAP010000007.1"/>
</dbReference>
<evidence type="ECO:0000313" key="2">
    <source>
        <dbReference type="EMBL" id="MFC4076347.1"/>
    </source>
</evidence>
<dbReference type="InterPro" id="IPR035903">
    <property type="entry name" value="HesB-like_dom_sf"/>
</dbReference>
<accession>A0ABV8JHS1</accession>
<sequence>MNIRISPLAAARLRALLAAEETEEALLVRVVPLTSGCSTPSFALELTEARPGFRIVEAEGVPFTCPEEETDWLDGLVIELDRTSGKFSLLHPDPPFLSDCHLPQR</sequence>